<gene>
    <name evidence="1" type="ORF">D3871_05055</name>
</gene>
<evidence type="ECO:0000313" key="1">
    <source>
        <dbReference type="EMBL" id="RJF97956.1"/>
    </source>
</evidence>
<sequence>MAQKKSRPEDRESSNLHIAAQTGRLIAQSGQPLCKFIVRASTGLLIEENHMEVAERTSRS</sequence>
<dbReference type="Proteomes" id="UP000265955">
    <property type="component" value="Unassembled WGS sequence"/>
</dbReference>
<protein>
    <submittedName>
        <fullName evidence="1">Uncharacterized protein</fullName>
    </submittedName>
</protein>
<organism evidence="1 2">
    <name type="scientific">Noviherbaspirillum saxi</name>
    <dbReference type="NCBI Taxonomy" id="2320863"/>
    <lineage>
        <taxon>Bacteria</taxon>
        <taxon>Pseudomonadati</taxon>
        <taxon>Pseudomonadota</taxon>
        <taxon>Betaproteobacteria</taxon>
        <taxon>Burkholderiales</taxon>
        <taxon>Oxalobacteraceae</taxon>
        <taxon>Noviherbaspirillum</taxon>
    </lineage>
</organism>
<proteinExistence type="predicted"/>
<name>A0A3A3FPL5_9BURK</name>
<reference evidence="2" key="1">
    <citation type="submission" date="2018-09" db="EMBL/GenBank/DDBJ databases">
        <authorList>
            <person name="Zhu H."/>
        </authorList>
    </citation>
    <scope>NUCLEOTIDE SEQUENCE [LARGE SCALE GENOMIC DNA]</scope>
    <source>
        <strain evidence="2">K1R23-30</strain>
    </source>
</reference>
<comment type="caution">
    <text evidence="1">The sequence shown here is derived from an EMBL/GenBank/DDBJ whole genome shotgun (WGS) entry which is preliminary data.</text>
</comment>
<evidence type="ECO:0000313" key="2">
    <source>
        <dbReference type="Proteomes" id="UP000265955"/>
    </source>
</evidence>
<accession>A0A3A3FPL5</accession>
<dbReference type="AlphaFoldDB" id="A0A3A3FPL5"/>
<dbReference type="EMBL" id="QYUO01000001">
    <property type="protein sequence ID" value="RJF97956.1"/>
    <property type="molecule type" value="Genomic_DNA"/>
</dbReference>
<keyword evidence="2" id="KW-1185">Reference proteome</keyword>